<keyword evidence="1" id="KW-0472">Membrane</keyword>
<reference evidence="2 3" key="1">
    <citation type="journal article" date="2024" name="Proc. Natl. Acad. Sci. U.S.A.">
        <title>The genetic regulatory architecture and epigenomic basis for age-related changes in rattlesnake venom.</title>
        <authorList>
            <person name="Hogan M.P."/>
            <person name="Holding M.L."/>
            <person name="Nystrom G.S."/>
            <person name="Colston T.J."/>
            <person name="Bartlett D.A."/>
            <person name="Mason A.J."/>
            <person name="Ellsworth S.A."/>
            <person name="Rautsaw R.M."/>
            <person name="Lawrence K.C."/>
            <person name="Strickland J.L."/>
            <person name="He B."/>
            <person name="Fraser P."/>
            <person name="Margres M.J."/>
            <person name="Gilbert D.M."/>
            <person name="Gibbs H.L."/>
            <person name="Parkinson C.L."/>
            <person name="Rokyta D.R."/>
        </authorList>
    </citation>
    <scope>NUCLEOTIDE SEQUENCE [LARGE SCALE GENOMIC DNA]</scope>
    <source>
        <strain evidence="2">DRR0105</strain>
    </source>
</reference>
<protein>
    <submittedName>
        <fullName evidence="2">CYP2B4: Cytochrome protein</fullName>
    </submittedName>
</protein>
<dbReference type="InterPro" id="IPR036396">
    <property type="entry name" value="Cyt_P450_sf"/>
</dbReference>
<feature type="transmembrane region" description="Helical" evidence="1">
    <location>
        <begin position="12"/>
        <end position="34"/>
    </location>
</feature>
<comment type="caution">
    <text evidence="2">The sequence shown here is derived from an EMBL/GenBank/DDBJ whole genome shotgun (WGS) entry which is preliminary data.</text>
</comment>
<keyword evidence="1" id="KW-0812">Transmembrane</keyword>
<evidence type="ECO:0000256" key="1">
    <source>
        <dbReference type="SAM" id="Phobius"/>
    </source>
</evidence>
<dbReference type="GO" id="GO:0005506">
    <property type="term" value="F:iron ion binding"/>
    <property type="evidence" value="ECO:0007669"/>
    <property type="project" value="InterPro"/>
</dbReference>
<accession>A0AAW1BHV9</accession>
<evidence type="ECO:0000313" key="2">
    <source>
        <dbReference type="EMBL" id="KAK9401421.1"/>
    </source>
</evidence>
<name>A0AAW1BHV9_CROAD</name>
<dbReference type="AlphaFoldDB" id="A0AAW1BHV9"/>
<dbReference type="GO" id="GO:0020037">
    <property type="term" value="F:heme binding"/>
    <property type="evidence" value="ECO:0007669"/>
    <property type="project" value="InterPro"/>
</dbReference>
<evidence type="ECO:0000313" key="3">
    <source>
        <dbReference type="Proteomes" id="UP001474421"/>
    </source>
</evidence>
<organism evidence="2 3">
    <name type="scientific">Crotalus adamanteus</name>
    <name type="common">Eastern diamondback rattlesnake</name>
    <dbReference type="NCBI Taxonomy" id="8729"/>
    <lineage>
        <taxon>Eukaryota</taxon>
        <taxon>Metazoa</taxon>
        <taxon>Chordata</taxon>
        <taxon>Craniata</taxon>
        <taxon>Vertebrata</taxon>
        <taxon>Euteleostomi</taxon>
        <taxon>Lepidosauria</taxon>
        <taxon>Squamata</taxon>
        <taxon>Bifurcata</taxon>
        <taxon>Unidentata</taxon>
        <taxon>Episquamata</taxon>
        <taxon>Toxicofera</taxon>
        <taxon>Serpentes</taxon>
        <taxon>Colubroidea</taxon>
        <taxon>Viperidae</taxon>
        <taxon>Crotalinae</taxon>
        <taxon>Crotalus</taxon>
    </lineage>
</organism>
<keyword evidence="3" id="KW-1185">Reference proteome</keyword>
<dbReference type="EMBL" id="JAOTOJ010000005">
    <property type="protein sequence ID" value="KAK9401421.1"/>
    <property type="molecule type" value="Genomic_DNA"/>
</dbReference>
<gene>
    <name evidence="2" type="ORF">NXF25_012135</name>
</gene>
<proteinExistence type="predicted"/>
<dbReference type="GO" id="GO:0004497">
    <property type="term" value="F:monooxygenase activity"/>
    <property type="evidence" value="ECO:0007669"/>
    <property type="project" value="InterPro"/>
</dbReference>
<dbReference type="Proteomes" id="UP001474421">
    <property type="component" value="Unassembled WGS sequence"/>
</dbReference>
<keyword evidence="1" id="KW-1133">Transmembrane helix</keyword>
<dbReference type="GO" id="GO:0016705">
    <property type="term" value="F:oxidoreductase activity, acting on paired donors, with incorporation or reduction of molecular oxygen"/>
    <property type="evidence" value="ECO:0007669"/>
    <property type="project" value="InterPro"/>
</dbReference>
<dbReference type="SUPFAM" id="SSF48264">
    <property type="entry name" value="Cytochrome P450"/>
    <property type="match status" value="1"/>
</dbReference>
<sequence length="72" mass="8206">MTLTLATMKRTSVFLTFFSVGTYTALAILMWALLLLANHPDIQGEIYLASSIRNQTSHIQKHQSLCHQRRSE</sequence>